<dbReference type="SUPFAM" id="SSF53681">
    <property type="entry name" value="Aspartate/glutamate racemase"/>
    <property type="match status" value="2"/>
</dbReference>
<dbReference type="Gene3D" id="3.40.50.1860">
    <property type="match status" value="2"/>
</dbReference>
<dbReference type="Proteomes" id="UP000198034">
    <property type="component" value="Unassembled WGS sequence"/>
</dbReference>
<dbReference type="Pfam" id="PF01177">
    <property type="entry name" value="Asp_Glu_race"/>
    <property type="match status" value="1"/>
</dbReference>
<reference evidence="1 2" key="1">
    <citation type="journal article" date="2017" name="Infect. Genet. Evol.">
        <title>Comparative genome analysis of fish pathogen Flavobacterium columnare reveals extensive sequence diversity within the species.</title>
        <authorList>
            <person name="Kayansamruaj P."/>
            <person name="Dong H.T."/>
            <person name="Hirono I."/>
            <person name="Kondo H."/>
            <person name="Senapin S."/>
            <person name="Rodkhum C."/>
        </authorList>
    </citation>
    <scope>NUCLEOTIDE SEQUENCE [LARGE SCALE GENOMIC DNA]</scope>
    <source>
        <strain evidence="1 2">1214</strain>
    </source>
</reference>
<name>A0A246G861_9FLAO</name>
<evidence type="ECO:0000313" key="2">
    <source>
        <dbReference type="Proteomes" id="UP000198034"/>
    </source>
</evidence>
<dbReference type="InterPro" id="IPR015942">
    <property type="entry name" value="Asp/Glu/hydantoin_racemase"/>
</dbReference>
<dbReference type="EMBL" id="MTCY01000052">
    <property type="protein sequence ID" value="OWP74949.1"/>
    <property type="molecule type" value="Genomic_DNA"/>
</dbReference>
<dbReference type="OrthoDB" id="9803739at2"/>
<proteinExistence type="predicted"/>
<dbReference type="AlphaFoldDB" id="A0A246G861"/>
<protein>
    <recommendedName>
        <fullName evidence="3">Aspartate racemase</fullName>
    </recommendedName>
</protein>
<dbReference type="GO" id="GO:0047661">
    <property type="term" value="F:amino-acid racemase activity"/>
    <property type="evidence" value="ECO:0007669"/>
    <property type="project" value="InterPro"/>
</dbReference>
<evidence type="ECO:0008006" key="3">
    <source>
        <dbReference type="Google" id="ProtNLM"/>
    </source>
</evidence>
<sequence length="222" mass="25929">MKHKLGILGLGSFSTLHYIEELNNKSLEKFGGYNTCPFIMINTNFNQINTYLPDQETELIKNLLPYLYSLTLLNIEYLIIPNITIHRVLDKILKTHHFNFTIIHPIKLLLHKLLEKSITEVIILGSLYTMQGTYIQNLLQQNGITSIKLNKEYQKKIDNLRKLIYTTQNKNTSLLEEIIQKYPNTYFILACTELSILKYKNPYIIDLSDLQISKTIKLVNKH</sequence>
<gene>
    <name evidence="1" type="ORF">BWK62_13155</name>
</gene>
<comment type="caution">
    <text evidence="1">The sequence shown here is derived from an EMBL/GenBank/DDBJ whole genome shotgun (WGS) entry which is preliminary data.</text>
</comment>
<accession>A0A246G861</accession>
<organism evidence="1 2">
    <name type="scientific">Flavobacterium columnare</name>
    <dbReference type="NCBI Taxonomy" id="996"/>
    <lineage>
        <taxon>Bacteria</taxon>
        <taxon>Pseudomonadati</taxon>
        <taxon>Bacteroidota</taxon>
        <taxon>Flavobacteriia</taxon>
        <taxon>Flavobacteriales</taxon>
        <taxon>Flavobacteriaceae</taxon>
        <taxon>Flavobacterium</taxon>
    </lineage>
</organism>
<evidence type="ECO:0000313" key="1">
    <source>
        <dbReference type="EMBL" id="OWP74949.1"/>
    </source>
</evidence>
<dbReference type="InterPro" id="IPR001920">
    <property type="entry name" value="Asp/Glu_race"/>
</dbReference>